<accession>A0A838XTQ1</accession>
<evidence type="ECO:0000313" key="4">
    <source>
        <dbReference type="Proteomes" id="UP000559404"/>
    </source>
</evidence>
<proteinExistence type="predicted"/>
<dbReference type="InterPro" id="IPR027939">
    <property type="entry name" value="NMT1/THI5"/>
</dbReference>
<feature type="signal peptide" evidence="1">
    <location>
        <begin position="1"/>
        <end position="28"/>
    </location>
</feature>
<reference evidence="3 4" key="1">
    <citation type="submission" date="2020-07" db="EMBL/GenBank/DDBJ databases">
        <authorList>
            <person name="Li M."/>
        </authorList>
    </citation>
    <scope>NUCLEOTIDE SEQUENCE [LARGE SCALE GENOMIC DNA]</scope>
    <source>
        <strain evidence="3 4">DSM 23284</strain>
    </source>
</reference>
<evidence type="ECO:0000259" key="2">
    <source>
        <dbReference type="Pfam" id="PF09084"/>
    </source>
</evidence>
<evidence type="ECO:0000256" key="1">
    <source>
        <dbReference type="SAM" id="SignalP"/>
    </source>
</evidence>
<dbReference type="SUPFAM" id="SSF53850">
    <property type="entry name" value="Periplasmic binding protein-like II"/>
    <property type="match status" value="1"/>
</dbReference>
<organism evidence="3 4">
    <name type="scientific">Stappia taiwanensis</name>
    <dbReference type="NCBI Taxonomy" id="992267"/>
    <lineage>
        <taxon>Bacteria</taxon>
        <taxon>Pseudomonadati</taxon>
        <taxon>Pseudomonadota</taxon>
        <taxon>Alphaproteobacteria</taxon>
        <taxon>Hyphomicrobiales</taxon>
        <taxon>Stappiaceae</taxon>
        <taxon>Stappia</taxon>
    </lineage>
</organism>
<dbReference type="Proteomes" id="UP000559404">
    <property type="component" value="Unassembled WGS sequence"/>
</dbReference>
<keyword evidence="1" id="KW-0732">Signal</keyword>
<feature type="chain" id="PRO_5032352061" evidence="1">
    <location>
        <begin position="29"/>
        <end position="342"/>
    </location>
</feature>
<reference evidence="3 4" key="2">
    <citation type="submission" date="2020-08" db="EMBL/GenBank/DDBJ databases">
        <title>Stappia taiwanensis sp. nov., isolated from a coastal thermal spring.</title>
        <authorList>
            <person name="Kampfer P."/>
        </authorList>
    </citation>
    <scope>NUCLEOTIDE SEQUENCE [LARGE SCALE GENOMIC DNA]</scope>
    <source>
        <strain evidence="3 4">DSM 23284</strain>
    </source>
</reference>
<sequence>MLEIGRKATVAAVFAALAGLGGTSGAQALEKVSFGTNWLAQAEHGGFYQAVADGTYAACGLDVTIVPGGPQVNNRALLLAGKLDFHMGGNMLQVFYAKREDIPVVVVSALFQKEPQVILTHPGKYPSWEALVGKAPLLIGDNGFASYYQWMISEFGFTVEQRRPYTFNPAPFLADPTAGQQGYATAEPYAIQQAGGFMPDVFLIADQGFSTYATTIETMASTVETRKDVVQCFVDGSALGWYTYLYGDNSAANKLIQEANPEMTAEQIAFSVERMKEYGIVDSGDSLTLGIGAMTDGRNADFYAKMVRAGVIEEGLDITSTYTLEFVNKGVGLDLKKKLTGK</sequence>
<dbReference type="Pfam" id="PF09084">
    <property type="entry name" value="NMT1"/>
    <property type="match status" value="1"/>
</dbReference>
<dbReference type="Gene3D" id="3.40.190.10">
    <property type="entry name" value="Periplasmic binding protein-like II"/>
    <property type="match status" value="2"/>
</dbReference>
<name>A0A838XTQ1_9HYPH</name>
<dbReference type="InterPro" id="IPR015168">
    <property type="entry name" value="SsuA/THI5"/>
</dbReference>
<dbReference type="GO" id="GO:0009228">
    <property type="term" value="P:thiamine biosynthetic process"/>
    <property type="evidence" value="ECO:0007669"/>
    <property type="project" value="InterPro"/>
</dbReference>
<keyword evidence="4" id="KW-1185">Reference proteome</keyword>
<protein>
    <submittedName>
        <fullName evidence="3">ABC transporter substrate-binding protein</fullName>
    </submittedName>
</protein>
<dbReference type="AlphaFoldDB" id="A0A838XTQ1"/>
<gene>
    <name evidence="3" type="ORF">H1W37_12105</name>
</gene>
<dbReference type="PANTHER" id="PTHR31528:SF3">
    <property type="entry name" value="THIAMINE BIOSYNTHESIS PROTEIN HI_0357-RELATED"/>
    <property type="match status" value="1"/>
</dbReference>
<dbReference type="PANTHER" id="PTHR31528">
    <property type="entry name" value="4-AMINO-5-HYDROXYMETHYL-2-METHYLPYRIMIDINE PHOSPHATE SYNTHASE THI11-RELATED"/>
    <property type="match status" value="1"/>
</dbReference>
<evidence type="ECO:0000313" key="3">
    <source>
        <dbReference type="EMBL" id="MBA4612401.1"/>
    </source>
</evidence>
<comment type="caution">
    <text evidence="3">The sequence shown here is derived from an EMBL/GenBank/DDBJ whole genome shotgun (WGS) entry which is preliminary data.</text>
</comment>
<dbReference type="EMBL" id="JACEON010000010">
    <property type="protein sequence ID" value="MBA4612401.1"/>
    <property type="molecule type" value="Genomic_DNA"/>
</dbReference>
<feature type="domain" description="SsuA/THI5-like" evidence="2">
    <location>
        <begin position="42"/>
        <end position="242"/>
    </location>
</feature>